<name>A0A2K8NVX6_9MOLU</name>
<feature type="compositionally biased region" description="Polar residues" evidence="2">
    <location>
        <begin position="82"/>
        <end position="94"/>
    </location>
</feature>
<feature type="coiled-coil region" evidence="1">
    <location>
        <begin position="107"/>
        <end position="134"/>
    </location>
</feature>
<proteinExistence type="predicted"/>
<dbReference type="OrthoDB" id="392060at2"/>
<keyword evidence="4" id="KW-1185">Reference proteome</keyword>
<keyword evidence="1" id="KW-0175">Coiled coil</keyword>
<dbReference type="KEGG" id="elj:ELUMI_v1c06260"/>
<dbReference type="AlphaFoldDB" id="A0A2K8NVX6"/>
<evidence type="ECO:0000256" key="2">
    <source>
        <dbReference type="SAM" id="MobiDB-lite"/>
    </source>
</evidence>
<organism evidence="3 4">
    <name type="scientific">Williamsoniiplasma luminosum</name>
    <dbReference type="NCBI Taxonomy" id="214888"/>
    <lineage>
        <taxon>Bacteria</taxon>
        <taxon>Bacillati</taxon>
        <taxon>Mycoplasmatota</taxon>
        <taxon>Mollicutes</taxon>
        <taxon>Entomoplasmatales</taxon>
        <taxon>Williamsoniiplasma</taxon>
    </lineage>
</organism>
<dbReference type="Proteomes" id="UP000232063">
    <property type="component" value="Chromosome"/>
</dbReference>
<gene>
    <name evidence="3" type="ORF">ELUMI_v1c06260</name>
</gene>
<reference evidence="3 4" key="1">
    <citation type="submission" date="2017-11" db="EMBL/GenBank/DDBJ databases">
        <title>Genome sequence of Entomoplasma luminosum PIMN-1 (ATCC 49195).</title>
        <authorList>
            <person name="Lo W.-S."/>
            <person name="Gasparich G.E."/>
            <person name="Kuo C.-H."/>
        </authorList>
    </citation>
    <scope>NUCLEOTIDE SEQUENCE [LARGE SCALE GENOMIC DNA]</scope>
    <source>
        <strain evidence="3 4">PIMN-1</strain>
    </source>
</reference>
<evidence type="ECO:0000313" key="3">
    <source>
        <dbReference type="EMBL" id="ATZ17348.1"/>
    </source>
</evidence>
<accession>A0A2K8NVX6</accession>
<protein>
    <submittedName>
        <fullName evidence="3">Uncharacterized protein</fullName>
    </submittedName>
</protein>
<dbReference type="EMBL" id="CP024963">
    <property type="protein sequence ID" value="ATZ17348.1"/>
    <property type="molecule type" value="Genomic_DNA"/>
</dbReference>
<dbReference type="RefSeq" id="WP_025734202.1">
    <property type="nucleotide sequence ID" value="NZ_CP024963.1"/>
</dbReference>
<evidence type="ECO:0000313" key="4">
    <source>
        <dbReference type="Proteomes" id="UP000232063"/>
    </source>
</evidence>
<evidence type="ECO:0000256" key="1">
    <source>
        <dbReference type="SAM" id="Coils"/>
    </source>
</evidence>
<feature type="region of interest" description="Disordered" evidence="2">
    <location>
        <begin position="82"/>
        <end position="102"/>
    </location>
</feature>
<sequence length="402" mass="47255">MKKVLIDEYLTQKIRNKIDELVDLNLGEDAIFSLLSNELYGYDDYMILEIRRYIMYVIWLNDKNKDKSNAFEKYKKRIEQIASNPEENIQPTNLQDEKNHLDRDNNNEALVAQRRKEQARIEELSKMMRDSYEESQPIIPQKIDANKIMDQVIDSMSDEELQETLTIMLDKDPTINKDFGDIFSDYDKDESLNDFTLSFEEKQKIFNSNHPSESSDLELNQTLYEIETDDKTTTIILESKTEEITFKDIVDEQSASFEPTYSINPEIFDSTLEEDNGTQNLDDTAFFNHELEEFDTNFETNDEDDQNVETQQAFDFLKDMEAKYGTDTILTLNEKEYGFPTTSNVINHNGDLKIGNTLNYKNKDYVIYDIKDQNDFFGNLQTIIYLRNENNEEIKLNSKKIK</sequence>